<dbReference type="Proteomes" id="UP001187343">
    <property type="component" value="Unassembled WGS sequence"/>
</dbReference>
<keyword evidence="2" id="KW-1185">Reference proteome</keyword>
<comment type="caution">
    <text evidence="1">The sequence shown here is derived from an EMBL/GenBank/DDBJ whole genome shotgun (WGS) entry which is preliminary data.</text>
</comment>
<reference evidence="1" key="1">
    <citation type="submission" date="2023-08" db="EMBL/GenBank/DDBJ databases">
        <title>Chromosome-level Genome Assembly of mud carp (Cirrhinus molitorella).</title>
        <authorList>
            <person name="Liu H."/>
        </authorList>
    </citation>
    <scope>NUCLEOTIDE SEQUENCE</scope>
    <source>
        <strain evidence="1">Prfri</strain>
        <tissue evidence="1">Muscle</tissue>
    </source>
</reference>
<sequence>MIHAGKDGMIELPQRARLSDRCLAGQALSVESGLLQDTHLSSQVKPAAHLRAEAAGRLKRRDLTLTSNGHFPLCGSHTVPSCLKESAVPLLRPPTSAPQKQSPAFSTQMEVTPYASQPLSLCQGSQACARLSNNEEAREENG</sequence>
<accession>A0AA88NYP1</accession>
<name>A0AA88NYP1_9TELE</name>
<protein>
    <submittedName>
        <fullName evidence="1">Uncharacterized protein</fullName>
    </submittedName>
</protein>
<proteinExistence type="predicted"/>
<organism evidence="1 2">
    <name type="scientific">Cirrhinus molitorella</name>
    <name type="common">mud carp</name>
    <dbReference type="NCBI Taxonomy" id="172907"/>
    <lineage>
        <taxon>Eukaryota</taxon>
        <taxon>Metazoa</taxon>
        <taxon>Chordata</taxon>
        <taxon>Craniata</taxon>
        <taxon>Vertebrata</taxon>
        <taxon>Euteleostomi</taxon>
        <taxon>Actinopterygii</taxon>
        <taxon>Neopterygii</taxon>
        <taxon>Teleostei</taxon>
        <taxon>Ostariophysi</taxon>
        <taxon>Cypriniformes</taxon>
        <taxon>Cyprinidae</taxon>
        <taxon>Labeoninae</taxon>
        <taxon>Labeonini</taxon>
        <taxon>Cirrhinus</taxon>
    </lineage>
</organism>
<gene>
    <name evidence="1" type="ORF">Q8A67_024534</name>
</gene>
<dbReference type="AlphaFoldDB" id="A0AA88NYP1"/>
<evidence type="ECO:0000313" key="2">
    <source>
        <dbReference type="Proteomes" id="UP001187343"/>
    </source>
</evidence>
<dbReference type="EMBL" id="JAUYZG010000024">
    <property type="protein sequence ID" value="KAK2870142.1"/>
    <property type="molecule type" value="Genomic_DNA"/>
</dbReference>
<evidence type="ECO:0000313" key="1">
    <source>
        <dbReference type="EMBL" id="KAK2870142.1"/>
    </source>
</evidence>